<feature type="compositionally biased region" description="Low complexity" evidence="10">
    <location>
        <begin position="148"/>
        <end position="157"/>
    </location>
</feature>
<evidence type="ECO:0000256" key="7">
    <source>
        <dbReference type="ARBA" id="ARBA00023326"/>
    </source>
</evidence>
<dbReference type="Proteomes" id="UP000242188">
    <property type="component" value="Unassembled WGS sequence"/>
</dbReference>
<comment type="catalytic activity">
    <reaction evidence="1 9">
        <text>Endohydrolysis of (1-&gt;4)-beta-D-glucosidic linkages in cellulose, lichenin and cereal beta-D-glucans.</text>
        <dbReference type="EC" id="3.2.1.4"/>
    </reaction>
</comment>
<dbReference type="Gene3D" id="2.60.40.290">
    <property type="match status" value="1"/>
</dbReference>
<keyword evidence="6 8" id="KW-0326">Glycosidase</keyword>
<dbReference type="EMBL" id="NEDP02004428">
    <property type="protein sequence ID" value="OWF45590.1"/>
    <property type="molecule type" value="Genomic_DNA"/>
</dbReference>
<keyword evidence="3 8" id="KW-0378">Hydrolase</keyword>
<dbReference type="GO" id="GO:0008810">
    <property type="term" value="F:cellulase activity"/>
    <property type="evidence" value="ECO:0007669"/>
    <property type="project" value="UniProtKB-EC"/>
</dbReference>
<feature type="domain" description="Glycoside hydrolase family 9" evidence="12">
    <location>
        <begin position="165"/>
        <end position="584"/>
    </location>
</feature>
<evidence type="ECO:0000259" key="11">
    <source>
        <dbReference type="Pfam" id="PF00553"/>
    </source>
</evidence>
<dbReference type="Pfam" id="PF00759">
    <property type="entry name" value="Glyco_hydro_9"/>
    <property type="match status" value="1"/>
</dbReference>
<dbReference type="SUPFAM" id="SSF49384">
    <property type="entry name" value="Carbohydrate-binding domain"/>
    <property type="match status" value="1"/>
</dbReference>
<dbReference type="EMBL" id="AB513362">
    <property type="protein sequence ID" value="BAH85844.1"/>
    <property type="molecule type" value="mRNA"/>
</dbReference>
<dbReference type="GO" id="GO:0030245">
    <property type="term" value="P:cellulose catabolic process"/>
    <property type="evidence" value="ECO:0007669"/>
    <property type="project" value="UniProtKB-KW"/>
</dbReference>
<evidence type="ECO:0000256" key="3">
    <source>
        <dbReference type="ARBA" id="ARBA00022801"/>
    </source>
</evidence>
<dbReference type="InterPro" id="IPR001701">
    <property type="entry name" value="Glyco_hydro_9"/>
</dbReference>
<dbReference type="SUPFAM" id="SSF48208">
    <property type="entry name" value="Six-hairpin glycosidases"/>
    <property type="match status" value="1"/>
</dbReference>
<dbReference type="PANTHER" id="PTHR22298">
    <property type="entry name" value="ENDO-1,4-BETA-GLUCANASE"/>
    <property type="match status" value="1"/>
</dbReference>
<dbReference type="InterPro" id="IPR008965">
    <property type="entry name" value="CBM2/CBM3_carb-bd_dom_sf"/>
</dbReference>
<feature type="active site" evidence="8">
    <location>
        <position position="571"/>
    </location>
</feature>
<evidence type="ECO:0000256" key="2">
    <source>
        <dbReference type="ARBA" id="ARBA00007072"/>
    </source>
</evidence>
<feature type="domain" description="CBM2" evidence="11">
    <location>
        <begin position="20"/>
        <end position="115"/>
    </location>
</feature>
<evidence type="ECO:0000256" key="8">
    <source>
        <dbReference type="PROSITE-ProRule" id="PRU10060"/>
    </source>
</evidence>
<evidence type="ECO:0000256" key="1">
    <source>
        <dbReference type="ARBA" id="ARBA00000966"/>
    </source>
</evidence>
<evidence type="ECO:0000259" key="12">
    <source>
        <dbReference type="Pfam" id="PF00759"/>
    </source>
</evidence>
<evidence type="ECO:0000256" key="6">
    <source>
        <dbReference type="ARBA" id="ARBA00023295"/>
    </source>
</evidence>
<dbReference type="STRING" id="6573.C6L866"/>
<sequence>MLRLLVLAVTVTLALGGATNVQITNEWPGGFQGTFTLHPDHALHGWKAHLQFSKPVDKVEIWKASVISKSNNNQEYVLQNVPGVGDIEGGSSLDVIFVARASGDHAGPVRVFLEGVDAPGSGSSSGSTGGTSGGGSSGTGESSGGSGTPISGGSSSVGSSTKYDYGNALGLSILFYDAQRSGRLPGNNPIPWRSNSATGDGSDVGTDLSGGWYDAGDLVKFNFPMASSATILAWGLSRWKDGYEAAGQLEMMYDCLKWPLDYFLKCWKPSQNVYYAQVGNGGTDHAVWGRPEDMHMSRPSYKVDAGKPGSDVAGETAAALAAGSIVFKERDAGYSTKLLTAAKSLYEFAKNHKGIYSQSVPDAQSYYGSTGYNDELCEAAAWLHKATQEAKYLQDAKGFYEADTSWALSWDDKKISCQLLLFEATKEAKYKANVESFVNSYKPGGGITYTPCGLAWRDQWGSLRYAANAAFVALMAAEDGIGGNDYKTFALSQIDYILGDNRQHMSFEIGFGSNYPKQPHHRGSSCPGANCGWNDYNSGGANPHVLKGALVGGPDQGDNYADKRSDYTKNEVTCDYNAGFQSALAGLSSMATRGQLPAAPNAKC</sequence>
<keyword evidence="5 8" id="KW-0119">Carbohydrate metabolism</keyword>
<feature type="chain" id="PRO_5005125625" description="Endoglucanase" evidence="9">
    <location>
        <begin position="17"/>
        <end position="604"/>
    </location>
</feature>
<reference evidence="13" key="1">
    <citation type="submission" date="2009-07" db="EMBL/GenBank/DDBJ databases">
        <title>Primary structure of a scallop cellulase.</title>
        <authorList>
            <person name="Ojima T."/>
            <person name="Tsuchikawa M."/>
            <person name="Suzuki K."/>
            <person name="Tanaka H."/>
            <person name="Inoue A."/>
        </authorList>
    </citation>
    <scope>NUCLEOTIDE SEQUENCE</scope>
</reference>
<dbReference type="Gene3D" id="1.50.10.10">
    <property type="match status" value="1"/>
</dbReference>
<dbReference type="EC" id="3.2.1.4" evidence="9"/>
<dbReference type="OrthoDB" id="10257085at2759"/>
<feature type="compositionally biased region" description="Gly residues" evidence="10">
    <location>
        <begin position="127"/>
        <end position="147"/>
    </location>
</feature>
<keyword evidence="15" id="KW-1185">Reference proteome</keyword>
<dbReference type="CAZy" id="GH9">
    <property type="family name" value="Glycoside Hydrolase Family 9"/>
</dbReference>
<feature type="active site" evidence="8">
    <location>
        <position position="562"/>
    </location>
</feature>
<dbReference type="GO" id="GO:0030247">
    <property type="term" value="F:polysaccharide binding"/>
    <property type="evidence" value="ECO:0007669"/>
    <property type="project" value="InterPro"/>
</dbReference>
<comment type="similarity">
    <text evidence="2 8 9">Belongs to the glycosyl hydrolase 9 (cellulase E) family.</text>
</comment>
<organism evidence="13">
    <name type="scientific">Mizuhopecten yessoensis</name>
    <name type="common">Japanese scallop</name>
    <name type="synonym">Patinopecten yessoensis</name>
    <dbReference type="NCBI Taxonomy" id="6573"/>
    <lineage>
        <taxon>Eukaryota</taxon>
        <taxon>Metazoa</taxon>
        <taxon>Spiralia</taxon>
        <taxon>Lophotrochozoa</taxon>
        <taxon>Mollusca</taxon>
        <taxon>Bivalvia</taxon>
        <taxon>Autobranchia</taxon>
        <taxon>Pteriomorphia</taxon>
        <taxon>Pectinida</taxon>
        <taxon>Pectinoidea</taxon>
        <taxon>Pectinidae</taxon>
        <taxon>Mizuhopecten</taxon>
    </lineage>
</organism>
<evidence type="ECO:0000313" key="15">
    <source>
        <dbReference type="Proteomes" id="UP000242188"/>
    </source>
</evidence>
<dbReference type="CAZy" id="CBM2">
    <property type="family name" value="Carbohydrate-Binding Module Family 2"/>
</dbReference>
<dbReference type="InterPro" id="IPR012291">
    <property type="entry name" value="CBM2_carb-bd_dom_sf"/>
</dbReference>
<dbReference type="InterPro" id="IPR033126">
    <property type="entry name" value="Glyco_hydro_9_Asp/Glu_AS"/>
</dbReference>
<keyword evidence="9" id="KW-0732">Signal</keyword>
<feature type="region of interest" description="Disordered" evidence="10">
    <location>
        <begin position="117"/>
        <end position="157"/>
    </location>
</feature>
<reference evidence="14 15" key="2">
    <citation type="journal article" date="2017" name="Nat. Ecol. Evol.">
        <title>Scallop genome provides insights into evolution of bilaterian karyotype and development.</title>
        <authorList>
            <person name="Wang S."/>
            <person name="Zhang J."/>
            <person name="Jiao W."/>
            <person name="Li J."/>
            <person name="Xun X."/>
            <person name="Sun Y."/>
            <person name="Guo X."/>
            <person name="Huan P."/>
            <person name="Dong B."/>
            <person name="Zhang L."/>
            <person name="Hu X."/>
            <person name="Sun X."/>
            <person name="Wang J."/>
            <person name="Zhao C."/>
            <person name="Wang Y."/>
            <person name="Wang D."/>
            <person name="Huang X."/>
            <person name="Wang R."/>
            <person name="Lv J."/>
            <person name="Li Y."/>
            <person name="Zhang Z."/>
            <person name="Liu B."/>
            <person name="Lu W."/>
            <person name="Hui Y."/>
            <person name="Liang J."/>
            <person name="Zhou Z."/>
            <person name="Hou R."/>
            <person name="Li X."/>
            <person name="Liu Y."/>
            <person name="Li H."/>
            <person name="Ning X."/>
            <person name="Lin Y."/>
            <person name="Zhao L."/>
            <person name="Xing Q."/>
            <person name="Dou J."/>
            <person name="Li Y."/>
            <person name="Mao J."/>
            <person name="Guo H."/>
            <person name="Dou H."/>
            <person name="Li T."/>
            <person name="Mu C."/>
            <person name="Jiang W."/>
            <person name="Fu Q."/>
            <person name="Fu X."/>
            <person name="Miao Y."/>
            <person name="Liu J."/>
            <person name="Yu Q."/>
            <person name="Li R."/>
            <person name="Liao H."/>
            <person name="Li X."/>
            <person name="Kong Y."/>
            <person name="Jiang Z."/>
            <person name="Chourrout D."/>
            <person name="Li R."/>
            <person name="Bao Z."/>
        </authorList>
    </citation>
    <scope>NUCLEOTIDE SEQUENCE [LARGE SCALE GENOMIC DNA]</scope>
    <source>
        <strain evidence="14 15">PY_sf001</strain>
    </source>
</reference>
<gene>
    <name evidence="13" type="primary">PyEG</name>
    <name evidence="14" type="ORF">KP79_PYT21069</name>
</gene>
<protein>
    <recommendedName>
        <fullName evidence="9">Endoglucanase</fullName>
        <ecNumber evidence="9">3.2.1.4</ecNumber>
    </recommendedName>
</protein>
<dbReference type="AlphaFoldDB" id="C6L866"/>
<dbReference type="InterPro" id="IPR008928">
    <property type="entry name" value="6-hairpin_glycosidase_sf"/>
</dbReference>
<keyword evidence="4 9" id="KW-0136">Cellulose degradation</keyword>
<evidence type="ECO:0000256" key="4">
    <source>
        <dbReference type="ARBA" id="ARBA00023001"/>
    </source>
</evidence>
<accession>C6L866</accession>
<dbReference type="PROSITE" id="PS00698">
    <property type="entry name" value="GH9_3"/>
    <property type="match status" value="1"/>
</dbReference>
<dbReference type="Pfam" id="PF00553">
    <property type="entry name" value="CBM_2"/>
    <property type="match status" value="1"/>
</dbReference>
<evidence type="ECO:0000256" key="9">
    <source>
        <dbReference type="RuleBase" id="RU361166"/>
    </source>
</evidence>
<proteinExistence type="evidence at transcript level"/>
<name>C6L866_MIZYE</name>
<dbReference type="InterPro" id="IPR012341">
    <property type="entry name" value="6hp_glycosidase-like_sf"/>
</dbReference>
<evidence type="ECO:0000313" key="14">
    <source>
        <dbReference type="EMBL" id="OWF45590.1"/>
    </source>
</evidence>
<evidence type="ECO:0000313" key="13">
    <source>
        <dbReference type="EMBL" id="BAH85844.1"/>
    </source>
</evidence>
<keyword evidence="7 8" id="KW-0624">Polysaccharide degradation</keyword>
<dbReference type="InterPro" id="IPR001919">
    <property type="entry name" value="CBD2"/>
</dbReference>
<evidence type="ECO:0000256" key="5">
    <source>
        <dbReference type="ARBA" id="ARBA00023277"/>
    </source>
</evidence>
<evidence type="ECO:0000256" key="10">
    <source>
        <dbReference type="SAM" id="MobiDB-lite"/>
    </source>
</evidence>
<feature type="signal peptide" evidence="9">
    <location>
        <begin position="1"/>
        <end position="16"/>
    </location>
</feature>